<dbReference type="Pfam" id="PF08378">
    <property type="entry name" value="NERD"/>
    <property type="match status" value="1"/>
</dbReference>
<proteinExistence type="predicted"/>
<dbReference type="STRING" id="930152.SAMN05216565_102385"/>
<evidence type="ECO:0000256" key="1">
    <source>
        <dbReference type="SAM" id="Phobius"/>
    </source>
</evidence>
<evidence type="ECO:0000313" key="4">
    <source>
        <dbReference type="Proteomes" id="UP000199159"/>
    </source>
</evidence>
<keyword evidence="1" id="KW-0812">Transmembrane</keyword>
<gene>
    <name evidence="3" type="ORF">SAMN05216565_102385</name>
</gene>
<organism evidence="3 4">
    <name type="scientific">Litchfieldia salsa</name>
    <dbReference type="NCBI Taxonomy" id="930152"/>
    <lineage>
        <taxon>Bacteria</taxon>
        <taxon>Bacillati</taxon>
        <taxon>Bacillota</taxon>
        <taxon>Bacilli</taxon>
        <taxon>Bacillales</taxon>
        <taxon>Bacillaceae</taxon>
        <taxon>Litchfieldia</taxon>
    </lineage>
</organism>
<dbReference type="OrthoDB" id="569879at2"/>
<keyword evidence="1" id="KW-1133">Transmembrane helix</keyword>
<evidence type="ECO:0000259" key="2">
    <source>
        <dbReference type="PROSITE" id="PS50965"/>
    </source>
</evidence>
<dbReference type="Proteomes" id="UP000199159">
    <property type="component" value="Unassembled WGS sequence"/>
</dbReference>
<feature type="domain" description="NERD" evidence="2">
    <location>
        <begin position="41"/>
        <end position="161"/>
    </location>
</feature>
<dbReference type="PROSITE" id="PS50965">
    <property type="entry name" value="NERD"/>
    <property type="match status" value="1"/>
</dbReference>
<dbReference type="RefSeq" id="WP_090850835.1">
    <property type="nucleotide sequence ID" value="NZ_FNJU01000002.1"/>
</dbReference>
<keyword evidence="4" id="KW-1185">Reference proteome</keyword>
<accession>A0A1H0RTQ5</accession>
<dbReference type="EMBL" id="FNJU01000002">
    <property type="protein sequence ID" value="SDP32951.1"/>
    <property type="molecule type" value="Genomic_DNA"/>
</dbReference>
<dbReference type="InterPro" id="IPR011528">
    <property type="entry name" value="NERD"/>
</dbReference>
<keyword evidence="1" id="KW-0472">Membrane</keyword>
<feature type="transmembrane region" description="Helical" evidence="1">
    <location>
        <begin position="80"/>
        <end position="102"/>
    </location>
</feature>
<reference evidence="4" key="1">
    <citation type="submission" date="2016-10" db="EMBL/GenBank/DDBJ databases">
        <authorList>
            <person name="Varghese N."/>
            <person name="Submissions S."/>
        </authorList>
    </citation>
    <scope>NUCLEOTIDE SEQUENCE [LARGE SCALE GENOMIC DNA]</scope>
    <source>
        <strain evidence="4">IBRC-M10078</strain>
    </source>
</reference>
<evidence type="ECO:0000313" key="3">
    <source>
        <dbReference type="EMBL" id="SDP32951.1"/>
    </source>
</evidence>
<protein>
    <submittedName>
        <fullName evidence="3">Nuclease-related domain-containing protein</fullName>
    </submittedName>
</protein>
<dbReference type="AlphaFoldDB" id="A0A1H0RTQ5"/>
<sequence>MIKKPIEKSRKLSKLEALIRRVHKSHSSYSKIERELSRNLAGYRGEKSFCYYLEEVDSQKYIIFHGLRLKHNDQYFQMDVVIISVVFILIIEVKNIAGTIFFDQELHQLIRKMEHLEEGFVDPIVQVQSQSSEFTRWIKKLELPNVPVETLVVISNPSTIIKSNKQISHLVSHSSNFNRALELLEKKYKQACYTKKDLQKLSSRLITKHISHDPDVFELYQLDKNDIVRGVHCPKCSKIPMKRMLGKWCCDQCKYISKNAHVDSLKDYSLLVRPTITNEQLREFLQLPSRSIATSILKSLKLESSGKNKGIIYRFN</sequence>
<name>A0A1H0RTQ5_9BACI</name>